<sequence>MNKSTFLENKISEKYKVYWSTVADAERWAADLYSNEQSDQSNIKSLLDGVISNTEMKVKDGHIMASMLWSALKMFTSFNYDALKICSKALDKYADNSYKLAEFLLLAQSIGNSIDDLKFDSKKVNTSLITDAIGLLRTERNGHSTDAGRLLQILERALENANIGYLLK</sequence>
<proteinExistence type="predicted"/>
<dbReference type="EMBL" id="MCOG01000412">
    <property type="protein sequence ID" value="ORY09116.1"/>
    <property type="molecule type" value="Genomic_DNA"/>
</dbReference>
<reference evidence="1 2" key="1">
    <citation type="submission" date="2016-08" db="EMBL/GenBank/DDBJ databases">
        <title>A Parts List for Fungal Cellulosomes Revealed by Comparative Genomics.</title>
        <authorList>
            <consortium name="DOE Joint Genome Institute"/>
            <person name="Haitjema C.H."/>
            <person name="Gilmore S.P."/>
            <person name="Henske J.K."/>
            <person name="Solomon K.V."/>
            <person name="De Groot R."/>
            <person name="Kuo A."/>
            <person name="Mondo S.J."/>
            <person name="Salamov A.A."/>
            <person name="Labutti K."/>
            <person name="Zhao Z."/>
            <person name="Chiniquy J."/>
            <person name="Barry K."/>
            <person name="Brewer H.M."/>
            <person name="Purvine S.O."/>
            <person name="Wright A.T."/>
            <person name="Boxma B."/>
            <person name="Van Alen T."/>
            <person name="Hackstein J.H."/>
            <person name="Baker S.E."/>
            <person name="Grigoriev I.V."/>
            <person name="O'Malley M.A."/>
        </authorList>
    </citation>
    <scope>NUCLEOTIDE SEQUENCE [LARGE SCALE GENOMIC DNA]</scope>
    <source>
        <strain evidence="1 2">G1</strain>
    </source>
</reference>
<organism evidence="1 2">
    <name type="scientific">Neocallimastix californiae</name>
    <dbReference type="NCBI Taxonomy" id="1754190"/>
    <lineage>
        <taxon>Eukaryota</taxon>
        <taxon>Fungi</taxon>
        <taxon>Fungi incertae sedis</taxon>
        <taxon>Chytridiomycota</taxon>
        <taxon>Chytridiomycota incertae sedis</taxon>
        <taxon>Neocallimastigomycetes</taxon>
        <taxon>Neocallimastigales</taxon>
        <taxon>Neocallimastigaceae</taxon>
        <taxon>Neocallimastix</taxon>
    </lineage>
</organism>
<dbReference type="AlphaFoldDB" id="A0A1Y1ZFT7"/>
<protein>
    <submittedName>
        <fullName evidence="1">Uncharacterized protein</fullName>
    </submittedName>
</protein>
<keyword evidence="2" id="KW-1185">Reference proteome</keyword>
<gene>
    <name evidence="1" type="ORF">LY90DRAFT_678134</name>
</gene>
<dbReference type="OrthoDB" id="10551450at2759"/>
<evidence type="ECO:0000313" key="2">
    <source>
        <dbReference type="Proteomes" id="UP000193920"/>
    </source>
</evidence>
<evidence type="ECO:0000313" key="1">
    <source>
        <dbReference type="EMBL" id="ORY09116.1"/>
    </source>
</evidence>
<accession>A0A1Y1ZFT7</accession>
<comment type="caution">
    <text evidence="1">The sequence shown here is derived from an EMBL/GenBank/DDBJ whole genome shotgun (WGS) entry which is preliminary data.</text>
</comment>
<name>A0A1Y1ZFT7_9FUNG</name>
<dbReference type="Proteomes" id="UP000193920">
    <property type="component" value="Unassembled WGS sequence"/>
</dbReference>